<feature type="compositionally biased region" description="Polar residues" evidence="1">
    <location>
        <begin position="565"/>
        <end position="577"/>
    </location>
</feature>
<evidence type="ECO:0000259" key="2">
    <source>
        <dbReference type="PROSITE" id="PS50106"/>
    </source>
</evidence>
<feature type="compositionally biased region" description="Polar residues" evidence="1">
    <location>
        <begin position="316"/>
        <end position="336"/>
    </location>
</feature>
<dbReference type="AlphaFoldDB" id="A0A9D4I478"/>
<feature type="compositionally biased region" description="Basic and acidic residues" evidence="1">
    <location>
        <begin position="676"/>
        <end position="685"/>
    </location>
</feature>
<feature type="compositionally biased region" description="Polar residues" evidence="1">
    <location>
        <begin position="216"/>
        <end position="237"/>
    </location>
</feature>
<gene>
    <name evidence="3" type="ORF">DPMN_181931</name>
</gene>
<feature type="region of interest" description="Disordered" evidence="1">
    <location>
        <begin position="491"/>
        <end position="514"/>
    </location>
</feature>
<dbReference type="SMART" id="SM00228">
    <property type="entry name" value="PDZ"/>
    <property type="match status" value="1"/>
</dbReference>
<feature type="region of interest" description="Disordered" evidence="1">
    <location>
        <begin position="169"/>
        <end position="199"/>
    </location>
</feature>
<feature type="region of interest" description="Disordered" evidence="1">
    <location>
        <begin position="595"/>
        <end position="614"/>
    </location>
</feature>
<feature type="region of interest" description="Disordered" evidence="1">
    <location>
        <begin position="620"/>
        <end position="744"/>
    </location>
</feature>
<comment type="caution">
    <text evidence="3">The sequence shown here is derived from an EMBL/GenBank/DDBJ whole genome shotgun (WGS) entry which is preliminary data.</text>
</comment>
<keyword evidence="4" id="KW-1185">Reference proteome</keyword>
<organism evidence="3 4">
    <name type="scientific">Dreissena polymorpha</name>
    <name type="common">Zebra mussel</name>
    <name type="synonym">Mytilus polymorpha</name>
    <dbReference type="NCBI Taxonomy" id="45954"/>
    <lineage>
        <taxon>Eukaryota</taxon>
        <taxon>Metazoa</taxon>
        <taxon>Spiralia</taxon>
        <taxon>Lophotrochozoa</taxon>
        <taxon>Mollusca</taxon>
        <taxon>Bivalvia</taxon>
        <taxon>Autobranchia</taxon>
        <taxon>Heteroconchia</taxon>
        <taxon>Euheterodonta</taxon>
        <taxon>Imparidentia</taxon>
        <taxon>Neoheterodontei</taxon>
        <taxon>Myida</taxon>
        <taxon>Dreissenoidea</taxon>
        <taxon>Dreissenidae</taxon>
        <taxon>Dreissena</taxon>
    </lineage>
</organism>
<dbReference type="SUPFAM" id="SSF50156">
    <property type="entry name" value="PDZ domain-like"/>
    <property type="match status" value="1"/>
</dbReference>
<feature type="region of interest" description="Disordered" evidence="1">
    <location>
        <begin position="800"/>
        <end position="855"/>
    </location>
</feature>
<feature type="compositionally biased region" description="Low complexity" evidence="1">
    <location>
        <begin position="805"/>
        <end position="833"/>
    </location>
</feature>
<dbReference type="InterPro" id="IPR001478">
    <property type="entry name" value="PDZ"/>
</dbReference>
<feature type="compositionally biased region" description="Basic and acidic residues" evidence="1">
    <location>
        <begin position="596"/>
        <end position="606"/>
    </location>
</feature>
<feature type="region of interest" description="Disordered" evidence="1">
    <location>
        <begin position="419"/>
        <end position="476"/>
    </location>
</feature>
<feature type="region of interest" description="Disordered" evidence="1">
    <location>
        <begin position="212"/>
        <end position="253"/>
    </location>
</feature>
<dbReference type="InterPro" id="IPR041489">
    <property type="entry name" value="PDZ_6"/>
</dbReference>
<dbReference type="PROSITE" id="PS50106">
    <property type="entry name" value="PDZ"/>
    <property type="match status" value="1"/>
</dbReference>
<name>A0A9D4I478_DREPO</name>
<feature type="region of interest" description="Disordered" evidence="1">
    <location>
        <begin position="316"/>
        <end position="344"/>
    </location>
</feature>
<evidence type="ECO:0000313" key="4">
    <source>
        <dbReference type="Proteomes" id="UP000828390"/>
    </source>
</evidence>
<feature type="compositionally biased region" description="Polar residues" evidence="1">
    <location>
        <begin position="134"/>
        <end position="149"/>
    </location>
</feature>
<feature type="compositionally biased region" description="Polar residues" evidence="1">
    <location>
        <begin position="447"/>
        <end position="462"/>
    </location>
</feature>
<evidence type="ECO:0000256" key="1">
    <source>
        <dbReference type="SAM" id="MobiDB-lite"/>
    </source>
</evidence>
<feature type="domain" description="PDZ" evidence="2">
    <location>
        <begin position="17"/>
        <end position="70"/>
    </location>
</feature>
<feature type="compositionally biased region" description="Polar residues" evidence="1">
    <location>
        <begin position="423"/>
        <end position="434"/>
    </location>
</feature>
<reference evidence="3" key="2">
    <citation type="submission" date="2020-11" db="EMBL/GenBank/DDBJ databases">
        <authorList>
            <person name="McCartney M.A."/>
            <person name="Auch B."/>
            <person name="Kono T."/>
            <person name="Mallez S."/>
            <person name="Becker A."/>
            <person name="Gohl D.M."/>
            <person name="Silverstein K.A.T."/>
            <person name="Koren S."/>
            <person name="Bechman K.B."/>
            <person name="Herman A."/>
            <person name="Abrahante J.E."/>
            <person name="Garbe J."/>
        </authorList>
    </citation>
    <scope>NUCLEOTIDE SEQUENCE</scope>
    <source>
        <strain evidence="3">Duluth1</strain>
        <tissue evidence="3">Whole animal</tissue>
    </source>
</reference>
<dbReference type="Proteomes" id="UP000828390">
    <property type="component" value="Unassembled WGS sequence"/>
</dbReference>
<dbReference type="Pfam" id="PF17820">
    <property type="entry name" value="PDZ_6"/>
    <property type="match status" value="1"/>
</dbReference>
<dbReference type="EMBL" id="JAIWYP010000010">
    <property type="protein sequence ID" value="KAH3747504.1"/>
    <property type="molecule type" value="Genomic_DNA"/>
</dbReference>
<feature type="compositionally biased region" description="Polar residues" evidence="1">
    <location>
        <begin position="704"/>
        <end position="721"/>
    </location>
</feature>
<feature type="compositionally biased region" description="Low complexity" evidence="1">
    <location>
        <begin position="637"/>
        <end position="651"/>
    </location>
</feature>
<dbReference type="InterPro" id="IPR036034">
    <property type="entry name" value="PDZ_sf"/>
</dbReference>
<feature type="compositionally biased region" description="Pro residues" evidence="1">
    <location>
        <begin position="179"/>
        <end position="189"/>
    </location>
</feature>
<dbReference type="Gene3D" id="2.30.42.10">
    <property type="match status" value="1"/>
</dbReference>
<sequence length="971" mass="107209">MFFLTIEGKAGFCSALKINPNSKACNEGIEVGDYVDSINGQRTSGLEHQDVQRLVKTASDQLILELHRVASNPKGAMNGDIHNHIDHELEALNSGDQKSGQPYKPFLFSQQTSPMTVTVNRNIVGSRTAPASPLLQTRNRRAPSSPTSFQSVLRIPVLSPKTAYKHIDSAEHNSKQPWKPRPPDYPPPSYGSHTYSTEDSHSWTLPIRMEADQKKNNTPASPQLQSKSLDSPRTKPTLQHVVPPPRDFASGQTDLPRDIPVVFEGLTQSLHSLRSVPIVPGKLHHHMTLPSQVEGQKSFDQGQGKRTIPIYYQTGKSTTQEFGGNTQLESAQPSSSEQEKRKADLEHRRLTLERDINNVINEAIKHVPVYEKQTIQDPGKDVRAGQQEVDGEEVIEKQQMADRKQAMQTFWQAMEKKDLEKTAPQSFGSGSYGTLPSKRRTSEDYQSKPTNSPDSGSYSTLPSFRHKSKETPIISRREMVEKDYDYSFSDVEGGRGKSGPSWRPSDSPLQSRHIWKPIIPPKEIPEHETKGSNCPVYHVPVKDWKPMQAPSPSSRTAGQGHGVLTSEQNGQPVNLKTQSQTCIPIQIKYEQILQRKAGEPSDDGKDSSLSSFDNSAMWNPGLNLSTPEPHPLHAHHSVGSDSGSRVGSDGPSLKEVPQKWTPGGLTVLGPKGYRPIKPDFTRPPEHSQVSSPATVKMPKPEDLSSLTPSESTEPNSQSQPKSALFYNPPSPVQQTEPLDNLVKYQPDLIQNGSHGLSRIQNSRSNFSIDSTFLPQSSVQSSSGVSSLPLQHQQHIEGKGNVSMLTGPWSQTSSSPQPTGPWSQTSSSPQPSSGDAHVSTSMVHVKEEPSRLPLTQNVSTSMVHVKEEPSRLPLTQNPYITLLQKNRDEEQEITFQGSKRPEQGQELGRMSIIGPSPSIALRPKALGQLCPQQADYRRLAQLCGCRHFPIIVRGGLQGVDTFLSLYGEVFRV</sequence>
<proteinExistence type="predicted"/>
<protein>
    <recommendedName>
        <fullName evidence="2">PDZ domain-containing protein</fullName>
    </recommendedName>
</protein>
<reference evidence="3" key="1">
    <citation type="journal article" date="2019" name="bioRxiv">
        <title>The Genome of the Zebra Mussel, Dreissena polymorpha: A Resource for Invasive Species Research.</title>
        <authorList>
            <person name="McCartney M.A."/>
            <person name="Auch B."/>
            <person name="Kono T."/>
            <person name="Mallez S."/>
            <person name="Zhang Y."/>
            <person name="Obille A."/>
            <person name="Becker A."/>
            <person name="Abrahante J.E."/>
            <person name="Garbe J."/>
            <person name="Badalamenti J.P."/>
            <person name="Herman A."/>
            <person name="Mangelson H."/>
            <person name="Liachko I."/>
            <person name="Sullivan S."/>
            <person name="Sone E.D."/>
            <person name="Koren S."/>
            <person name="Silverstein K.A.T."/>
            <person name="Beckman K.B."/>
            <person name="Gohl D.M."/>
        </authorList>
    </citation>
    <scope>NUCLEOTIDE SEQUENCE</scope>
    <source>
        <strain evidence="3">Duluth1</strain>
        <tissue evidence="3">Whole animal</tissue>
    </source>
</reference>
<feature type="region of interest" description="Disordered" evidence="1">
    <location>
        <begin position="543"/>
        <end position="577"/>
    </location>
</feature>
<evidence type="ECO:0000313" key="3">
    <source>
        <dbReference type="EMBL" id="KAH3747504.1"/>
    </source>
</evidence>
<accession>A0A9D4I478</accession>
<feature type="region of interest" description="Disordered" evidence="1">
    <location>
        <begin position="128"/>
        <end position="149"/>
    </location>
</feature>